<gene>
    <name evidence="2" type="ORF">NDU88_002178</name>
</gene>
<reference evidence="2" key="1">
    <citation type="journal article" date="2022" name="bioRxiv">
        <title>Sequencing and chromosome-scale assembly of the giantPleurodeles waltlgenome.</title>
        <authorList>
            <person name="Brown T."/>
            <person name="Elewa A."/>
            <person name="Iarovenko S."/>
            <person name="Subramanian E."/>
            <person name="Araus A.J."/>
            <person name="Petzold A."/>
            <person name="Susuki M."/>
            <person name="Suzuki K.-i.T."/>
            <person name="Hayashi T."/>
            <person name="Toyoda A."/>
            <person name="Oliveira C."/>
            <person name="Osipova E."/>
            <person name="Leigh N.D."/>
            <person name="Simon A."/>
            <person name="Yun M.H."/>
        </authorList>
    </citation>
    <scope>NUCLEOTIDE SEQUENCE</scope>
    <source>
        <strain evidence="2">20211129_DDA</strain>
        <tissue evidence="2">Liver</tissue>
    </source>
</reference>
<dbReference type="Proteomes" id="UP001066276">
    <property type="component" value="Chromosome 1_1"/>
</dbReference>
<dbReference type="AlphaFoldDB" id="A0AAV7WQW8"/>
<accession>A0AAV7WQW8</accession>
<organism evidence="2 3">
    <name type="scientific">Pleurodeles waltl</name>
    <name type="common">Iberian ribbed newt</name>
    <dbReference type="NCBI Taxonomy" id="8319"/>
    <lineage>
        <taxon>Eukaryota</taxon>
        <taxon>Metazoa</taxon>
        <taxon>Chordata</taxon>
        <taxon>Craniata</taxon>
        <taxon>Vertebrata</taxon>
        <taxon>Euteleostomi</taxon>
        <taxon>Amphibia</taxon>
        <taxon>Batrachia</taxon>
        <taxon>Caudata</taxon>
        <taxon>Salamandroidea</taxon>
        <taxon>Salamandridae</taxon>
        <taxon>Pleurodelinae</taxon>
        <taxon>Pleurodeles</taxon>
    </lineage>
</organism>
<keyword evidence="3" id="KW-1185">Reference proteome</keyword>
<evidence type="ECO:0000256" key="1">
    <source>
        <dbReference type="SAM" id="MobiDB-lite"/>
    </source>
</evidence>
<name>A0AAV7WQW8_PLEWA</name>
<protein>
    <submittedName>
        <fullName evidence="2">Uncharacterized protein</fullName>
    </submittedName>
</protein>
<proteinExistence type="predicted"/>
<feature type="compositionally biased region" description="Acidic residues" evidence="1">
    <location>
        <begin position="33"/>
        <end position="44"/>
    </location>
</feature>
<evidence type="ECO:0000313" key="3">
    <source>
        <dbReference type="Proteomes" id="UP001066276"/>
    </source>
</evidence>
<sequence>MDNAVKGENEGAGKEETEASGEQALIVSKEQEENATEEEGDGAQDPEGNTAKMLDRRAGEWKNEADEERAGGNPRRTSPMREQRGSKKQNPAISQERRILSQVRARLQGSAPSIIRRAKRRPGEEEK</sequence>
<feature type="region of interest" description="Disordered" evidence="1">
    <location>
        <begin position="1"/>
        <end position="127"/>
    </location>
</feature>
<feature type="compositionally biased region" description="Basic and acidic residues" evidence="1">
    <location>
        <begin position="53"/>
        <end position="70"/>
    </location>
</feature>
<feature type="compositionally biased region" description="Basic and acidic residues" evidence="1">
    <location>
        <begin position="1"/>
        <end position="17"/>
    </location>
</feature>
<evidence type="ECO:0000313" key="2">
    <source>
        <dbReference type="EMBL" id="KAJ1214560.1"/>
    </source>
</evidence>
<comment type="caution">
    <text evidence="2">The sequence shown here is derived from an EMBL/GenBank/DDBJ whole genome shotgun (WGS) entry which is preliminary data.</text>
</comment>
<dbReference type="EMBL" id="JANPWB010000001">
    <property type="protein sequence ID" value="KAJ1214560.1"/>
    <property type="molecule type" value="Genomic_DNA"/>
</dbReference>